<dbReference type="SUPFAM" id="SSF53850">
    <property type="entry name" value="Periplasmic binding protein-like II"/>
    <property type="match status" value="1"/>
</dbReference>
<comment type="caution">
    <text evidence="6">The sequence shown here is derived from an EMBL/GenBank/DDBJ whole genome shotgun (WGS) entry which is preliminary data.</text>
</comment>
<keyword evidence="2" id="KW-0813">Transport</keyword>
<dbReference type="InterPro" id="IPR051455">
    <property type="entry name" value="Bact_solute-bind_prot3"/>
</dbReference>
<dbReference type="AlphaFoldDB" id="A0A430AQH8"/>
<dbReference type="Gene3D" id="3.40.190.10">
    <property type="entry name" value="Periplasmic binding protein-like II"/>
    <property type="match status" value="2"/>
</dbReference>
<dbReference type="EMBL" id="NGKA01000015">
    <property type="protein sequence ID" value="RSU10315.1"/>
    <property type="molecule type" value="Genomic_DNA"/>
</dbReference>
<evidence type="ECO:0000256" key="4">
    <source>
        <dbReference type="SAM" id="SignalP"/>
    </source>
</evidence>
<feature type="chain" id="PRO_5039444717" evidence="4">
    <location>
        <begin position="22"/>
        <end position="269"/>
    </location>
</feature>
<accession>A0A430AQH8</accession>
<gene>
    <name evidence="6" type="ORF">CBF29_09895</name>
</gene>
<dbReference type="SMART" id="SM00062">
    <property type="entry name" value="PBPb"/>
    <property type="match status" value="1"/>
</dbReference>
<dbReference type="GO" id="GO:0030288">
    <property type="term" value="C:outer membrane-bounded periplasmic space"/>
    <property type="evidence" value="ECO:0007669"/>
    <property type="project" value="TreeGrafter"/>
</dbReference>
<keyword evidence="3 4" id="KW-0732">Signal</keyword>
<reference evidence="6 7" key="1">
    <citation type="submission" date="2017-05" db="EMBL/GenBank/DDBJ databases">
        <title>Vagococcus spp. assemblies.</title>
        <authorList>
            <person name="Gulvik C.A."/>
        </authorList>
    </citation>
    <scope>NUCLEOTIDE SEQUENCE [LARGE SCALE GENOMIC DNA]</scope>
    <source>
        <strain evidence="6 7">CCUG 51432</strain>
    </source>
</reference>
<organism evidence="6 7">
    <name type="scientific">Vagococcus elongatus</name>
    <dbReference type="NCBI Taxonomy" id="180344"/>
    <lineage>
        <taxon>Bacteria</taxon>
        <taxon>Bacillati</taxon>
        <taxon>Bacillota</taxon>
        <taxon>Bacilli</taxon>
        <taxon>Lactobacillales</taxon>
        <taxon>Enterococcaceae</taxon>
        <taxon>Vagococcus</taxon>
    </lineage>
</organism>
<proteinExistence type="inferred from homology"/>
<dbReference type="Proteomes" id="UP000287605">
    <property type="component" value="Unassembled WGS sequence"/>
</dbReference>
<feature type="signal peptide" evidence="4">
    <location>
        <begin position="1"/>
        <end position="21"/>
    </location>
</feature>
<name>A0A430AQH8_9ENTE</name>
<protein>
    <submittedName>
        <fullName evidence="6">Glutamine ABC transporter substrate-binding protein</fullName>
    </submittedName>
</protein>
<feature type="domain" description="Solute-binding protein family 3/N-terminal" evidence="5">
    <location>
        <begin position="46"/>
        <end position="269"/>
    </location>
</feature>
<evidence type="ECO:0000256" key="1">
    <source>
        <dbReference type="ARBA" id="ARBA00010333"/>
    </source>
</evidence>
<dbReference type="RefSeq" id="WP_126809561.1">
    <property type="nucleotide sequence ID" value="NZ_NGKA01000015.1"/>
</dbReference>
<dbReference type="PANTHER" id="PTHR30085:SF6">
    <property type="entry name" value="ABC TRANSPORTER GLUTAMINE-BINDING PROTEIN GLNH"/>
    <property type="match status" value="1"/>
</dbReference>
<evidence type="ECO:0000313" key="6">
    <source>
        <dbReference type="EMBL" id="RSU10315.1"/>
    </source>
</evidence>
<evidence type="ECO:0000256" key="2">
    <source>
        <dbReference type="ARBA" id="ARBA00022448"/>
    </source>
</evidence>
<evidence type="ECO:0000259" key="5">
    <source>
        <dbReference type="SMART" id="SM00062"/>
    </source>
</evidence>
<evidence type="ECO:0000313" key="7">
    <source>
        <dbReference type="Proteomes" id="UP000287605"/>
    </source>
</evidence>
<dbReference type="Pfam" id="PF00497">
    <property type="entry name" value="SBP_bac_3"/>
    <property type="match status" value="1"/>
</dbReference>
<dbReference type="OrthoDB" id="115856at2"/>
<sequence>MKKFKAVLLGMAVVLSLGLIAGCSNNDDSDKKSADNGLEKIKKAGVVKIGIKEDVPNFGFLNPDTNKHEGMEIELSKKIAKDLTGSEDNIEFVGVTAKTRGPLLDNGEVDMIIATFTITDERKETYNFSTPYYQDEIGFLVRNDEGVDSMKDLDGKMIGVAQTATTKQSLEEKAKEIGITLEFSEYSTYPELKTALTSKRIDAFSVDKSILTGYVDKGTKILDDGFSPQEYGVATKKSNKELHEHLNKLIEGWESDGTLDEIYANNGLK</sequence>
<dbReference type="PROSITE" id="PS51257">
    <property type="entry name" value="PROKAR_LIPOPROTEIN"/>
    <property type="match status" value="1"/>
</dbReference>
<dbReference type="GO" id="GO:0006865">
    <property type="term" value="P:amino acid transport"/>
    <property type="evidence" value="ECO:0007669"/>
    <property type="project" value="TreeGrafter"/>
</dbReference>
<dbReference type="PANTHER" id="PTHR30085">
    <property type="entry name" value="AMINO ACID ABC TRANSPORTER PERMEASE"/>
    <property type="match status" value="1"/>
</dbReference>
<dbReference type="GO" id="GO:0005576">
    <property type="term" value="C:extracellular region"/>
    <property type="evidence" value="ECO:0007669"/>
    <property type="project" value="TreeGrafter"/>
</dbReference>
<dbReference type="InterPro" id="IPR001638">
    <property type="entry name" value="Solute-binding_3/MltF_N"/>
</dbReference>
<comment type="similarity">
    <text evidence="1">Belongs to the bacterial solute-binding protein 3 family.</text>
</comment>
<evidence type="ECO:0000256" key="3">
    <source>
        <dbReference type="ARBA" id="ARBA00022729"/>
    </source>
</evidence>
<keyword evidence="7" id="KW-1185">Reference proteome</keyword>